<feature type="binding site" evidence="10">
    <location>
        <position position="84"/>
    </location>
    <ligand>
        <name>Zn(2+)</name>
        <dbReference type="ChEBI" id="CHEBI:29105"/>
    </ligand>
</feature>
<dbReference type="GO" id="GO:0005737">
    <property type="term" value="C:cytoplasm"/>
    <property type="evidence" value="ECO:0007669"/>
    <property type="project" value="UniProtKB-SubCell"/>
</dbReference>
<name>A0A1B2E5J4_9BACL</name>
<feature type="binding site" evidence="10">
    <location>
        <position position="82"/>
    </location>
    <ligand>
        <name>Zn(2+)</name>
        <dbReference type="ChEBI" id="CHEBI:29105"/>
    </ligand>
</feature>
<dbReference type="InterPro" id="IPR023214">
    <property type="entry name" value="HAD_sf"/>
</dbReference>
<evidence type="ECO:0000256" key="10">
    <source>
        <dbReference type="PIRSR" id="PIRSR004682-4"/>
    </source>
</evidence>
<feature type="active site" description="Nucleophile" evidence="8">
    <location>
        <position position="11"/>
    </location>
</feature>
<comment type="subcellular location">
    <subcellularLocation>
        <location evidence="1 7">Cytoplasm</location>
    </subcellularLocation>
</comment>
<dbReference type="GO" id="GO:0016791">
    <property type="term" value="F:phosphatase activity"/>
    <property type="evidence" value="ECO:0007669"/>
    <property type="project" value="InterPro"/>
</dbReference>
<accession>A0A1B2E5J4</accession>
<feature type="binding site" evidence="10">
    <location>
        <position position="119"/>
    </location>
    <ligand>
        <name>Mg(2+)</name>
        <dbReference type="ChEBI" id="CHEBI:18420"/>
    </ligand>
</feature>
<dbReference type="InterPro" id="IPR036412">
    <property type="entry name" value="HAD-like_sf"/>
</dbReference>
<dbReference type="PANTHER" id="PTHR42891">
    <property type="entry name" value="D-GLYCERO-BETA-D-MANNO-HEPTOSE-1,7-BISPHOSPHATE 7-PHOSPHATASE"/>
    <property type="match status" value="1"/>
</dbReference>
<feature type="binding site" evidence="10">
    <location>
        <position position="13"/>
    </location>
    <ligand>
        <name>Mg(2+)</name>
        <dbReference type="ChEBI" id="CHEBI:18420"/>
    </ligand>
</feature>
<evidence type="ECO:0000256" key="1">
    <source>
        <dbReference type="ARBA" id="ARBA00004496"/>
    </source>
</evidence>
<feature type="site" description="Contributes to substrate recognition" evidence="9">
    <location>
        <position position="93"/>
    </location>
</feature>
<evidence type="ECO:0000256" key="2">
    <source>
        <dbReference type="ARBA" id="ARBA00022490"/>
    </source>
</evidence>
<dbReference type="InterPro" id="IPR004446">
    <property type="entry name" value="Heptose_bisP_phosphatase"/>
</dbReference>
<dbReference type="GO" id="GO:0005975">
    <property type="term" value="P:carbohydrate metabolic process"/>
    <property type="evidence" value="ECO:0007669"/>
    <property type="project" value="InterPro"/>
</dbReference>
<evidence type="ECO:0000256" key="4">
    <source>
        <dbReference type="ARBA" id="ARBA00022801"/>
    </source>
</evidence>
<comment type="cofactor">
    <cofactor evidence="10">
        <name>Mg(2+)</name>
        <dbReference type="ChEBI" id="CHEBI:18420"/>
    </cofactor>
</comment>
<dbReference type="Pfam" id="PF13242">
    <property type="entry name" value="Hydrolase_like"/>
    <property type="match status" value="1"/>
</dbReference>
<organism evidence="11">
    <name type="scientific">Paenibacillus ihbetae</name>
    <dbReference type="NCBI Taxonomy" id="1870820"/>
    <lineage>
        <taxon>Bacteria</taxon>
        <taxon>Bacillati</taxon>
        <taxon>Bacillota</taxon>
        <taxon>Bacilli</taxon>
        <taxon>Bacillales</taxon>
        <taxon>Paenibacillaceae</taxon>
        <taxon>Paenibacillus</taxon>
    </lineage>
</organism>
<dbReference type="NCBIfam" id="NF005264">
    <property type="entry name" value="PRK06769.1"/>
    <property type="match status" value="1"/>
</dbReference>
<dbReference type="AlphaFoldDB" id="A0A1B2E5J4"/>
<proteinExistence type="inferred from homology"/>
<dbReference type="SUPFAM" id="SSF56784">
    <property type="entry name" value="HAD-like"/>
    <property type="match status" value="1"/>
</dbReference>
<dbReference type="KEGG" id="pib:BBD41_22855"/>
<evidence type="ECO:0000313" key="11">
    <source>
        <dbReference type="EMBL" id="ANY75182.1"/>
    </source>
</evidence>
<keyword evidence="10" id="KW-0460">Magnesium</keyword>
<keyword evidence="4 7" id="KW-0378">Hydrolase</keyword>
<dbReference type="PANTHER" id="PTHR42891:SF1">
    <property type="entry name" value="D-GLYCERO-BETA-D-MANNO-HEPTOSE-1,7-BISPHOSPHATE 7-PHOSPHATASE"/>
    <property type="match status" value="1"/>
</dbReference>
<feature type="binding site" evidence="10">
    <location>
        <position position="90"/>
    </location>
    <ligand>
        <name>Zn(2+)</name>
        <dbReference type="ChEBI" id="CHEBI:29105"/>
    </ligand>
</feature>
<dbReference type="GO" id="GO:0046872">
    <property type="term" value="F:metal ion binding"/>
    <property type="evidence" value="ECO:0007669"/>
    <property type="project" value="UniProtKB-KW"/>
</dbReference>
<evidence type="ECO:0000256" key="3">
    <source>
        <dbReference type="ARBA" id="ARBA00022723"/>
    </source>
</evidence>
<dbReference type="PIRSF" id="PIRSF004682">
    <property type="entry name" value="GmhB"/>
    <property type="match status" value="1"/>
</dbReference>
<keyword evidence="5 7" id="KW-0119">Carbohydrate metabolism</keyword>
<keyword evidence="3 10" id="KW-0479">Metal-binding</keyword>
<dbReference type="EC" id="3.1.3.-" evidence="7"/>
<dbReference type="InterPro" id="IPR006549">
    <property type="entry name" value="HAD-SF_hydro_IIIA"/>
</dbReference>
<evidence type="ECO:0000256" key="6">
    <source>
        <dbReference type="ARBA" id="ARBA00031828"/>
    </source>
</evidence>
<dbReference type="EMBL" id="CP016809">
    <property type="protein sequence ID" value="ANY75182.1"/>
    <property type="molecule type" value="Genomic_DNA"/>
</dbReference>
<gene>
    <name evidence="11" type="ORF">BBD41_22855</name>
</gene>
<dbReference type="NCBIfam" id="TIGR01656">
    <property type="entry name" value="Histidinol-ppas"/>
    <property type="match status" value="1"/>
</dbReference>
<evidence type="ECO:0000256" key="5">
    <source>
        <dbReference type="ARBA" id="ARBA00023277"/>
    </source>
</evidence>
<feature type="active site" description="Proton donor" evidence="8">
    <location>
        <position position="13"/>
    </location>
</feature>
<dbReference type="InterPro" id="IPR006543">
    <property type="entry name" value="Histidinol-phos"/>
</dbReference>
<dbReference type="RefSeq" id="WP_099478844.1">
    <property type="nucleotide sequence ID" value="NZ_CP016809.1"/>
</dbReference>
<keyword evidence="2 7" id="KW-0963">Cytoplasm</keyword>
<comment type="cofactor">
    <cofactor evidence="10">
        <name>Zn(2+)</name>
        <dbReference type="ChEBI" id="CHEBI:29105"/>
    </cofactor>
</comment>
<feature type="site" description="Stabilizes the phosphoryl group" evidence="9">
    <location>
        <position position="94"/>
    </location>
</feature>
<feature type="binding site" evidence="10">
    <location>
        <position position="92"/>
    </location>
    <ligand>
        <name>Zn(2+)</name>
        <dbReference type="ChEBI" id="CHEBI:29105"/>
    </ligand>
</feature>
<evidence type="ECO:0000256" key="7">
    <source>
        <dbReference type="PIRNR" id="PIRNR004682"/>
    </source>
</evidence>
<comment type="similarity">
    <text evidence="7">Belongs to the gmhB family.</text>
</comment>
<dbReference type="NCBIfam" id="TIGR01662">
    <property type="entry name" value="HAD-SF-IIIA"/>
    <property type="match status" value="1"/>
</dbReference>
<reference evidence="11" key="1">
    <citation type="submission" date="2016-08" db="EMBL/GenBank/DDBJ databases">
        <title>Complete Genome Seqeunce of Paenibacillus sp. nov. IHBB 9852 from high altitute lake of Indian trans-Himalayas.</title>
        <authorList>
            <person name="Kiran S."/>
            <person name="Swarnkar M.K."/>
            <person name="Rana A."/>
            <person name="Tewari R."/>
            <person name="Gulati A."/>
        </authorList>
    </citation>
    <scope>NUCLEOTIDE SEQUENCE [LARGE SCALE GENOMIC DNA]</scope>
    <source>
        <strain evidence="11">IHBB 9852</strain>
    </source>
</reference>
<evidence type="ECO:0000256" key="9">
    <source>
        <dbReference type="PIRSR" id="PIRSR004682-3"/>
    </source>
</evidence>
<feature type="site" description="Stabilizes the phosphoryl group" evidence="9">
    <location>
        <position position="52"/>
    </location>
</feature>
<feature type="binding site" evidence="10">
    <location>
        <position position="11"/>
    </location>
    <ligand>
        <name>Mg(2+)</name>
        <dbReference type="ChEBI" id="CHEBI:18420"/>
    </ligand>
</feature>
<sequence>MLIEWQAVFIDRDGTIGGTGHFIHPRDFTLFEGAQEAINKLKDAGLKVFAFTNQHRISRGQATVDEFRKQFYSFGFDDSFICPHGPDDGCNCRKPSSGMLLAAAKRYKLDLTRCIVIGDVGDTDMLAAHAVGASKILVRTGWGEGSLNAYRHKWKETEPNYIARDLKEAVIWILGSNS</sequence>
<dbReference type="Gene3D" id="3.40.50.1000">
    <property type="entry name" value="HAD superfamily/HAD-like"/>
    <property type="match status" value="1"/>
</dbReference>
<evidence type="ECO:0000256" key="8">
    <source>
        <dbReference type="PIRSR" id="PIRSR004682-1"/>
    </source>
</evidence>
<protein>
    <recommendedName>
        <fullName evidence="6 7">D,D-heptose 1,7-bisphosphate phosphatase</fullName>
        <ecNumber evidence="7">3.1.3.-</ecNumber>
    </recommendedName>
</protein>
<keyword evidence="10" id="KW-0862">Zinc</keyword>